<proteinExistence type="predicted"/>
<dbReference type="PROSITE" id="PS50206">
    <property type="entry name" value="RHODANESE_3"/>
    <property type="match status" value="1"/>
</dbReference>
<dbReference type="InterPro" id="IPR001763">
    <property type="entry name" value="Rhodanese-like_dom"/>
</dbReference>
<feature type="domain" description="Rhodanese" evidence="1">
    <location>
        <begin position="70"/>
        <end position="167"/>
    </location>
</feature>
<dbReference type="GO" id="GO:0004792">
    <property type="term" value="F:thiosulfate-cyanide sulfurtransferase activity"/>
    <property type="evidence" value="ECO:0007669"/>
    <property type="project" value="TreeGrafter"/>
</dbReference>
<dbReference type="PANTHER" id="PTHR44086">
    <property type="entry name" value="THIOSULFATE SULFURTRANSFERASE RDL2, MITOCHONDRIAL-RELATED"/>
    <property type="match status" value="1"/>
</dbReference>
<dbReference type="EMBL" id="JAAAJB010000153">
    <property type="protein sequence ID" value="KAG0263910.1"/>
    <property type="molecule type" value="Genomic_DNA"/>
</dbReference>
<dbReference type="PANTHER" id="PTHR44086:SF13">
    <property type="entry name" value="THIOSULFATE SULFURTRANSFERASE PSPE"/>
    <property type="match status" value="1"/>
</dbReference>
<dbReference type="OrthoDB" id="566238at2759"/>
<dbReference type="Proteomes" id="UP000807716">
    <property type="component" value="Unassembled WGS sequence"/>
</dbReference>
<accession>A0A9P6QBY6</accession>
<comment type="caution">
    <text evidence="2">The sequence shown here is derived from an EMBL/GenBank/DDBJ whole genome shotgun (WGS) entry which is preliminary data.</text>
</comment>
<evidence type="ECO:0000313" key="3">
    <source>
        <dbReference type="Proteomes" id="UP000807716"/>
    </source>
</evidence>
<organism evidence="2 3">
    <name type="scientific">Actinomortierella ambigua</name>
    <dbReference type="NCBI Taxonomy" id="1343610"/>
    <lineage>
        <taxon>Eukaryota</taxon>
        <taxon>Fungi</taxon>
        <taxon>Fungi incertae sedis</taxon>
        <taxon>Mucoromycota</taxon>
        <taxon>Mortierellomycotina</taxon>
        <taxon>Mortierellomycetes</taxon>
        <taxon>Mortierellales</taxon>
        <taxon>Mortierellaceae</taxon>
        <taxon>Actinomortierella</taxon>
    </lineage>
</organism>
<reference evidence="2" key="1">
    <citation type="journal article" date="2020" name="Fungal Divers.">
        <title>Resolving the Mortierellaceae phylogeny through synthesis of multi-gene phylogenetics and phylogenomics.</title>
        <authorList>
            <person name="Vandepol N."/>
            <person name="Liber J."/>
            <person name="Desiro A."/>
            <person name="Na H."/>
            <person name="Kennedy M."/>
            <person name="Barry K."/>
            <person name="Grigoriev I.V."/>
            <person name="Miller A.N."/>
            <person name="O'Donnell K."/>
            <person name="Stajich J.E."/>
            <person name="Bonito G."/>
        </authorList>
    </citation>
    <scope>NUCLEOTIDE SEQUENCE</scope>
    <source>
        <strain evidence="2">BC1065</strain>
    </source>
</reference>
<protein>
    <recommendedName>
        <fullName evidence="1">Rhodanese domain-containing protein</fullName>
    </recommendedName>
</protein>
<dbReference type="InterPro" id="IPR036873">
    <property type="entry name" value="Rhodanese-like_dom_sf"/>
</dbReference>
<dbReference type="AlphaFoldDB" id="A0A9P6QBY6"/>
<evidence type="ECO:0000313" key="2">
    <source>
        <dbReference type="EMBL" id="KAG0263910.1"/>
    </source>
</evidence>
<dbReference type="SUPFAM" id="SSF52821">
    <property type="entry name" value="Rhodanese/Cell cycle control phosphatase"/>
    <property type="match status" value="1"/>
</dbReference>
<name>A0A9P6QBY6_9FUNG</name>
<dbReference type="Pfam" id="PF00581">
    <property type="entry name" value="Rhodanese"/>
    <property type="match status" value="1"/>
</dbReference>
<sequence>MYFRTALSRPVASFAAATGSLTRSFGTSALAYKSFAALVKEIKATNKDIHEMGPQELGAALLQQSSSSEAADKPIVVDCREMSEITKTGTIPGALPLPRGILERDVQKFLPNPEQNTRNIVVYCAGGFRSVLAAESLVRLGYATDGKVTSLEQGFDGWVKAGFPVQDVASKK</sequence>
<dbReference type="Gene3D" id="3.40.250.10">
    <property type="entry name" value="Rhodanese-like domain"/>
    <property type="match status" value="1"/>
</dbReference>
<keyword evidence="3" id="KW-1185">Reference proteome</keyword>
<gene>
    <name evidence="2" type="ORF">DFQ27_001562</name>
</gene>
<dbReference type="SMART" id="SM00450">
    <property type="entry name" value="RHOD"/>
    <property type="match status" value="1"/>
</dbReference>
<evidence type="ECO:0000259" key="1">
    <source>
        <dbReference type="PROSITE" id="PS50206"/>
    </source>
</evidence>